<evidence type="ECO:0000313" key="2">
    <source>
        <dbReference type="EMBL" id="CAB4152876.1"/>
    </source>
</evidence>
<feature type="coiled-coil region" evidence="1">
    <location>
        <begin position="5"/>
        <end position="51"/>
    </location>
</feature>
<keyword evidence="1" id="KW-0175">Coiled coil</keyword>
<evidence type="ECO:0000256" key="1">
    <source>
        <dbReference type="SAM" id="Coils"/>
    </source>
</evidence>
<sequence>MNYAIEILQNELNILQRCLNEWESENYPEAKKEREKRLNDINNAINKLNEK</sequence>
<accession>A0A6J5N6A5</accession>
<proteinExistence type="predicted"/>
<name>A0A6J5N6A5_9CAUD</name>
<protein>
    <submittedName>
        <fullName evidence="2">Uncharacterized protein</fullName>
    </submittedName>
</protein>
<dbReference type="EMBL" id="LR796578">
    <property type="protein sequence ID" value="CAB4152876.1"/>
    <property type="molecule type" value="Genomic_DNA"/>
</dbReference>
<reference evidence="2" key="1">
    <citation type="submission" date="2020-04" db="EMBL/GenBank/DDBJ databases">
        <authorList>
            <person name="Chiriac C."/>
            <person name="Salcher M."/>
            <person name="Ghai R."/>
            <person name="Kavagutti S V."/>
        </authorList>
    </citation>
    <scope>NUCLEOTIDE SEQUENCE</scope>
</reference>
<gene>
    <name evidence="2" type="ORF">UFOVP603_30</name>
</gene>
<organism evidence="2">
    <name type="scientific">uncultured Caudovirales phage</name>
    <dbReference type="NCBI Taxonomy" id="2100421"/>
    <lineage>
        <taxon>Viruses</taxon>
        <taxon>Duplodnaviria</taxon>
        <taxon>Heunggongvirae</taxon>
        <taxon>Uroviricota</taxon>
        <taxon>Caudoviricetes</taxon>
        <taxon>Peduoviridae</taxon>
        <taxon>Maltschvirus</taxon>
        <taxon>Maltschvirus maltsch</taxon>
    </lineage>
</organism>